<dbReference type="InterPro" id="IPR050186">
    <property type="entry name" value="TPT_transporter"/>
</dbReference>
<dbReference type="SUPFAM" id="SSF103481">
    <property type="entry name" value="Multidrug resistance efflux transporter EmrE"/>
    <property type="match status" value="1"/>
</dbReference>
<evidence type="ECO:0000256" key="4">
    <source>
        <dbReference type="ARBA" id="ARBA00023136"/>
    </source>
</evidence>
<dbReference type="EMBL" id="BRXX01000078">
    <property type="protein sequence ID" value="GMH88067.1"/>
    <property type="molecule type" value="Genomic_DNA"/>
</dbReference>
<feature type="transmembrane region" description="Helical" evidence="5">
    <location>
        <begin position="247"/>
        <end position="269"/>
    </location>
</feature>
<feature type="transmembrane region" description="Helical" evidence="5">
    <location>
        <begin position="209"/>
        <end position="227"/>
    </location>
</feature>
<comment type="caution">
    <text evidence="8">The sequence shown here is derived from an EMBL/GenBank/DDBJ whole genome shotgun (WGS) entry which is preliminary data.</text>
</comment>
<feature type="signal peptide" evidence="6">
    <location>
        <begin position="1"/>
        <end position="19"/>
    </location>
</feature>
<feature type="transmembrane region" description="Helical" evidence="5">
    <location>
        <begin position="65"/>
        <end position="84"/>
    </location>
</feature>
<accession>A0A9W7ERG7</accession>
<dbReference type="PANTHER" id="PTHR11132">
    <property type="entry name" value="SOLUTE CARRIER FAMILY 35"/>
    <property type="match status" value="1"/>
</dbReference>
<name>A0A9W7ERG7_9STRA</name>
<keyword evidence="3 5" id="KW-1133">Transmembrane helix</keyword>
<evidence type="ECO:0000256" key="1">
    <source>
        <dbReference type="ARBA" id="ARBA00004141"/>
    </source>
</evidence>
<dbReference type="InterPro" id="IPR004853">
    <property type="entry name" value="Sugar_P_trans_dom"/>
</dbReference>
<reference evidence="9" key="1">
    <citation type="journal article" date="2023" name="Commun. Biol.">
        <title>Genome analysis of Parmales, the sister group of diatoms, reveals the evolutionary specialization of diatoms from phago-mixotrophs to photoautotrophs.</title>
        <authorList>
            <person name="Ban H."/>
            <person name="Sato S."/>
            <person name="Yoshikawa S."/>
            <person name="Yamada K."/>
            <person name="Nakamura Y."/>
            <person name="Ichinomiya M."/>
            <person name="Sato N."/>
            <person name="Blanc-Mathieu R."/>
            <person name="Endo H."/>
            <person name="Kuwata A."/>
            <person name="Ogata H."/>
        </authorList>
    </citation>
    <scope>NUCLEOTIDE SEQUENCE [LARGE SCALE GENOMIC DNA]</scope>
    <source>
        <strain evidence="9">NIES 3699</strain>
    </source>
</reference>
<dbReference type="AlphaFoldDB" id="A0A9W7ERG7"/>
<evidence type="ECO:0000259" key="7">
    <source>
        <dbReference type="Pfam" id="PF03151"/>
    </source>
</evidence>
<proteinExistence type="predicted"/>
<feature type="transmembrane region" description="Helical" evidence="5">
    <location>
        <begin position="305"/>
        <end position="327"/>
    </location>
</feature>
<protein>
    <recommendedName>
        <fullName evidence="7">Sugar phosphate transporter domain-containing protein</fullName>
    </recommendedName>
</protein>
<evidence type="ECO:0000256" key="6">
    <source>
        <dbReference type="SAM" id="SignalP"/>
    </source>
</evidence>
<sequence length="356" mass="38143">MLRYTLVLLLFVGLVSTSAFNPPKSLTSGGVSSFPVEMESSHLLPPSSLPTGGSSLSYTSLLEPATTVSLFLLWYALNVMYNIINKRVLNRLPHPISISTVQLLTGSMYYLATLLIRGKPKLPCPVHAPAKAIYASAFGHMAGQTATVISLEAGAVSFTHIVKSLEPFFSAVFTFFSTRKLMDVRVYLSLIPVVGGVGLACLDKLSYNHVAFLAAMSSNAFFAMRGVKSKYALDNTDLDAPNLFGVVTVLSAIMAIPFAIGFEGGALYSGLKGDFDLIKKVIISGLFHYLNNEVMYWTLSRVTPVTLAVGNTVKRVFIIAASVIVLGNKVGTKSIVGSGVAISGVMLYSLAKMKYA</sequence>
<comment type="subcellular location">
    <subcellularLocation>
        <location evidence="1">Membrane</location>
        <topology evidence="1">Multi-pass membrane protein</topology>
    </subcellularLocation>
</comment>
<keyword evidence="2 5" id="KW-0812">Transmembrane</keyword>
<keyword evidence="6" id="KW-0732">Signal</keyword>
<feature type="transmembrane region" description="Helical" evidence="5">
    <location>
        <begin position="184"/>
        <end position="202"/>
    </location>
</feature>
<dbReference type="Proteomes" id="UP001165160">
    <property type="component" value="Unassembled WGS sequence"/>
</dbReference>
<evidence type="ECO:0000313" key="8">
    <source>
        <dbReference type="EMBL" id="GMH88067.1"/>
    </source>
</evidence>
<evidence type="ECO:0000256" key="3">
    <source>
        <dbReference type="ARBA" id="ARBA00022989"/>
    </source>
</evidence>
<dbReference type="Pfam" id="PF03151">
    <property type="entry name" value="TPT"/>
    <property type="match status" value="1"/>
</dbReference>
<evidence type="ECO:0000313" key="9">
    <source>
        <dbReference type="Proteomes" id="UP001165160"/>
    </source>
</evidence>
<feature type="domain" description="Sugar phosphate transporter" evidence="7">
    <location>
        <begin position="68"/>
        <end position="349"/>
    </location>
</feature>
<evidence type="ECO:0000256" key="2">
    <source>
        <dbReference type="ARBA" id="ARBA00022692"/>
    </source>
</evidence>
<gene>
    <name evidence="8" type="ORF">TrVE_jg1936</name>
</gene>
<organism evidence="8 9">
    <name type="scientific">Triparma verrucosa</name>
    <dbReference type="NCBI Taxonomy" id="1606542"/>
    <lineage>
        <taxon>Eukaryota</taxon>
        <taxon>Sar</taxon>
        <taxon>Stramenopiles</taxon>
        <taxon>Ochrophyta</taxon>
        <taxon>Bolidophyceae</taxon>
        <taxon>Parmales</taxon>
        <taxon>Triparmaceae</taxon>
        <taxon>Triparma</taxon>
    </lineage>
</organism>
<dbReference type="InterPro" id="IPR037185">
    <property type="entry name" value="EmrE-like"/>
</dbReference>
<keyword evidence="9" id="KW-1185">Reference proteome</keyword>
<feature type="chain" id="PRO_5040888963" description="Sugar phosphate transporter domain-containing protein" evidence="6">
    <location>
        <begin position="20"/>
        <end position="356"/>
    </location>
</feature>
<dbReference type="GO" id="GO:0016020">
    <property type="term" value="C:membrane"/>
    <property type="evidence" value="ECO:0007669"/>
    <property type="project" value="UniProtKB-SubCell"/>
</dbReference>
<feature type="transmembrane region" description="Helical" evidence="5">
    <location>
        <begin position="334"/>
        <end position="351"/>
    </location>
</feature>
<keyword evidence="4 5" id="KW-0472">Membrane</keyword>
<evidence type="ECO:0000256" key="5">
    <source>
        <dbReference type="SAM" id="Phobius"/>
    </source>
</evidence>